<dbReference type="GO" id="GO:0016787">
    <property type="term" value="F:hydrolase activity"/>
    <property type="evidence" value="ECO:0007669"/>
    <property type="project" value="UniProtKB-KW"/>
</dbReference>
<dbReference type="GO" id="GO:0005634">
    <property type="term" value="C:nucleus"/>
    <property type="evidence" value="ECO:0007669"/>
    <property type="project" value="UniProtKB-SubCell"/>
</dbReference>
<evidence type="ECO:0000313" key="8">
    <source>
        <dbReference type="EMBL" id="CAB4010235.1"/>
    </source>
</evidence>
<dbReference type="GO" id="GO:0046872">
    <property type="term" value="F:metal ion binding"/>
    <property type="evidence" value="ECO:0007669"/>
    <property type="project" value="UniProtKB-KW"/>
</dbReference>
<evidence type="ECO:0000313" key="9">
    <source>
        <dbReference type="Proteomes" id="UP001152795"/>
    </source>
</evidence>
<dbReference type="EMBL" id="CACRXK020006718">
    <property type="protein sequence ID" value="CAB4010235.1"/>
    <property type="molecule type" value="Genomic_DNA"/>
</dbReference>
<evidence type="ECO:0000256" key="2">
    <source>
        <dbReference type="ARBA" id="ARBA00004123"/>
    </source>
</evidence>
<dbReference type="PANTHER" id="PTHR22930">
    <property type="match status" value="1"/>
</dbReference>
<evidence type="ECO:0000256" key="4">
    <source>
        <dbReference type="ARBA" id="ARBA00022722"/>
    </source>
</evidence>
<evidence type="ECO:0000256" key="7">
    <source>
        <dbReference type="ARBA" id="ARBA00023242"/>
    </source>
</evidence>
<dbReference type="InterPro" id="IPR027806">
    <property type="entry name" value="HARBI1_dom"/>
</dbReference>
<dbReference type="PANTHER" id="PTHR22930:SF269">
    <property type="entry name" value="NUCLEASE HARBI1-LIKE PROTEIN"/>
    <property type="match status" value="1"/>
</dbReference>
<dbReference type="InterPro" id="IPR045249">
    <property type="entry name" value="HARBI1-like"/>
</dbReference>
<comment type="cofactor">
    <cofactor evidence="1">
        <name>a divalent metal cation</name>
        <dbReference type="ChEBI" id="CHEBI:60240"/>
    </cofactor>
</comment>
<comment type="caution">
    <text evidence="8">The sequence shown here is derived from an EMBL/GenBank/DDBJ whole genome shotgun (WGS) entry which is preliminary data.</text>
</comment>
<dbReference type="Proteomes" id="UP001152795">
    <property type="component" value="Unassembled WGS sequence"/>
</dbReference>
<comment type="similarity">
    <text evidence="3">Belongs to the HARBI1 family.</text>
</comment>
<evidence type="ECO:0000256" key="3">
    <source>
        <dbReference type="ARBA" id="ARBA00006958"/>
    </source>
</evidence>
<organism evidence="8 9">
    <name type="scientific">Paramuricea clavata</name>
    <name type="common">Red gorgonian</name>
    <name type="synonym">Violescent sea-whip</name>
    <dbReference type="NCBI Taxonomy" id="317549"/>
    <lineage>
        <taxon>Eukaryota</taxon>
        <taxon>Metazoa</taxon>
        <taxon>Cnidaria</taxon>
        <taxon>Anthozoa</taxon>
        <taxon>Octocorallia</taxon>
        <taxon>Malacalcyonacea</taxon>
        <taxon>Plexauridae</taxon>
        <taxon>Paramuricea</taxon>
    </lineage>
</organism>
<protein>
    <submittedName>
        <fullName evidence="8">Uncharacterized protein</fullName>
    </submittedName>
</protein>
<proteinExistence type="inferred from homology"/>
<feature type="non-terminal residue" evidence="8">
    <location>
        <position position="1"/>
    </location>
</feature>
<gene>
    <name evidence="8" type="ORF">PACLA_8A026370</name>
</gene>
<dbReference type="OrthoDB" id="10051515at2759"/>
<keyword evidence="9" id="KW-1185">Reference proteome</keyword>
<sequence length="163" mass="18659">VSDEIFVLKPWLLKPYGGKRLPQDNEIFNYRPSCCRRTIENSFGILAARWRIFRRPIKAKPQTVDLIIKACLCLHNYLQLTSNAHYIPAGFVDAEDSTGNFIPGNWRNITTGDIGAMEAFTVGRANNRSSFEANEVRETFKKYFINREGSLSWQVNYVNSFGS</sequence>
<accession>A0A7D9IPJ6</accession>
<dbReference type="GO" id="GO:0004518">
    <property type="term" value="F:nuclease activity"/>
    <property type="evidence" value="ECO:0007669"/>
    <property type="project" value="UniProtKB-KW"/>
</dbReference>
<dbReference type="Pfam" id="PF13359">
    <property type="entry name" value="DDE_Tnp_4"/>
    <property type="match status" value="1"/>
</dbReference>
<reference evidence="8" key="1">
    <citation type="submission" date="2020-04" db="EMBL/GenBank/DDBJ databases">
        <authorList>
            <person name="Alioto T."/>
            <person name="Alioto T."/>
            <person name="Gomez Garrido J."/>
        </authorList>
    </citation>
    <scope>NUCLEOTIDE SEQUENCE</scope>
    <source>
        <strain evidence="8">A484AB</strain>
    </source>
</reference>
<comment type="subcellular location">
    <subcellularLocation>
        <location evidence="2">Nucleus</location>
    </subcellularLocation>
</comment>
<dbReference type="AlphaFoldDB" id="A0A7D9IPJ6"/>
<evidence type="ECO:0000256" key="6">
    <source>
        <dbReference type="ARBA" id="ARBA00022801"/>
    </source>
</evidence>
<keyword evidence="6" id="KW-0378">Hydrolase</keyword>
<evidence type="ECO:0000256" key="1">
    <source>
        <dbReference type="ARBA" id="ARBA00001968"/>
    </source>
</evidence>
<name>A0A7D9IPJ6_PARCT</name>
<keyword evidence="7" id="KW-0539">Nucleus</keyword>
<keyword evidence="5" id="KW-0479">Metal-binding</keyword>
<keyword evidence="4" id="KW-0540">Nuclease</keyword>
<evidence type="ECO:0000256" key="5">
    <source>
        <dbReference type="ARBA" id="ARBA00022723"/>
    </source>
</evidence>